<dbReference type="Proteomes" id="UP000275348">
    <property type="component" value="Unassembled WGS sequence"/>
</dbReference>
<gene>
    <name evidence="1" type="ORF">EAH69_10165</name>
</gene>
<dbReference type="SUPFAM" id="SSF54518">
    <property type="entry name" value="Tubby C-terminal domain-like"/>
    <property type="match status" value="1"/>
</dbReference>
<name>A0A3L9MCP5_9FLAO</name>
<dbReference type="InterPro" id="IPR007612">
    <property type="entry name" value="LOR"/>
</dbReference>
<organism evidence="1 2">
    <name type="scientific">Faecalibacter macacae</name>
    <dbReference type="NCBI Taxonomy" id="1859289"/>
    <lineage>
        <taxon>Bacteria</taxon>
        <taxon>Pseudomonadati</taxon>
        <taxon>Bacteroidota</taxon>
        <taxon>Flavobacteriia</taxon>
        <taxon>Flavobacteriales</taxon>
        <taxon>Weeksellaceae</taxon>
        <taxon>Faecalibacter</taxon>
    </lineage>
</organism>
<evidence type="ECO:0000313" key="1">
    <source>
        <dbReference type="EMBL" id="RLZ08289.1"/>
    </source>
</evidence>
<dbReference type="RefSeq" id="WP_121935098.1">
    <property type="nucleotide sequence ID" value="NZ_RDOJ01000014.1"/>
</dbReference>
<dbReference type="InterPro" id="IPR025659">
    <property type="entry name" value="Tubby-like_C"/>
</dbReference>
<evidence type="ECO:0000313" key="2">
    <source>
        <dbReference type="Proteomes" id="UP000275348"/>
    </source>
</evidence>
<keyword evidence="2" id="KW-1185">Reference proteome</keyword>
<protein>
    <recommendedName>
        <fullName evidence="3">LURP-one-related family protein</fullName>
    </recommendedName>
</protein>
<dbReference type="Pfam" id="PF04525">
    <property type="entry name" value="LOR"/>
    <property type="match status" value="1"/>
</dbReference>
<dbReference type="EMBL" id="RDOJ01000014">
    <property type="protein sequence ID" value="RLZ08289.1"/>
    <property type="molecule type" value="Genomic_DNA"/>
</dbReference>
<dbReference type="OrthoDB" id="703597at2"/>
<accession>A0A3L9MCP5</accession>
<comment type="caution">
    <text evidence="1">The sequence shown here is derived from an EMBL/GenBank/DDBJ whole genome shotgun (WGS) entry which is preliminary data.</text>
</comment>
<proteinExistence type="predicted"/>
<dbReference type="AlphaFoldDB" id="A0A3L9MCP5"/>
<sequence>MSINQIQFPIDFKFHIATFSNDFSVTDANGNSIFYVREKMFSWRDVIKVYKDSNKSELLYELRSNKLIDFQQTFTITNGRGEVVGKARRKTLKSFWTATFHIYDANDNHIFTINERSGMVRMMDGLFGEIPVLGFFSGYVFNPKYALKDLNGTELMEISKEPSFFGRKFKLENFKAQPEQYELFILSYMMLLIADRNRG</sequence>
<evidence type="ECO:0008006" key="3">
    <source>
        <dbReference type="Google" id="ProtNLM"/>
    </source>
</evidence>
<reference evidence="1 2" key="1">
    <citation type="submission" date="2018-10" db="EMBL/GenBank/DDBJ databases">
        <authorList>
            <person name="Chen X."/>
        </authorList>
    </citation>
    <scope>NUCLEOTIDE SEQUENCE [LARGE SCALE GENOMIC DNA]</scope>
    <source>
        <strain evidence="1 2">YIM 102668</strain>
    </source>
</reference>